<dbReference type="PANTHER" id="PTHR44520:SF2">
    <property type="entry name" value="RESPONSE REGULATOR RCP1"/>
    <property type="match status" value="1"/>
</dbReference>
<reference evidence="3 4" key="1">
    <citation type="submission" date="2018-12" db="EMBL/GenBank/DDBJ databases">
        <authorList>
            <person name="Toschakov S.V."/>
        </authorList>
    </citation>
    <scope>NUCLEOTIDE SEQUENCE [LARGE SCALE GENOMIC DNA]</scope>
    <source>
        <strain evidence="3 4">GM2012</strain>
    </source>
</reference>
<feature type="modified residue" description="4-aspartylphosphate" evidence="1">
    <location>
        <position position="66"/>
    </location>
</feature>
<dbReference type="PROSITE" id="PS50110">
    <property type="entry name" value="RESPONSE_REGULATORY"/>
    <property type="match status" value="1"/>
</dbReference>
<dbReference type="Gene3D" id="3.40.50.2300">
    <property type="match status" value="1"/>
</dbReference>
<organism evidence="3 4">
    <name type="scientific">Tautonia sociabilis</name>
    <dbReference type="NCBI Taxonomy" id="2080755"/>
    <lineage>
        <taxon>Bacteria</taxon>
        <taxon>Pseudomonadati</taxon>
        <taxon>Planctomycetota</taxon>
        <taxon>Planctomycetia</taxon>
        <taxon>Isosphaerales</taxon>
        <taxon>Isosphaeraceae</taxon>
        <taxon>Tautonia</taxon>
    </lineage>
</organism>
<feature type="domain" description="Response regulatory" evidence="2">
    <location>
        <begin position="6"/>
        <end position="133"/>
    </location>
</feature>
<dbReference type="InterPro" id="IPR052893">
    <property type="entry name" value="TCS_response_regulator"/>
</dbReference>
<evidence type="ECO:0000259" key="2">
    <source>
        <dbReference type="PROSITE" id="PS50110"/>
    </source>
</evidence>
<evidence type="ECO:0000313" key="4">
    <source>
        <dbReference type="Proteomes" id="UP000280296"/>
    </source>
</evidence>
<dbReference type="RefSeq" id="WP_126723788.1">
    <property type="nucleotide sequence ID" value="NZ_RYZH01000003.1"/>
</dbReference>
<name>A0A432MPL3_9BACT</name>
<protein>
    <submittedName>
        <fullName evidence="3">Response regulator</fullName>
    </submittedName>
</protein>
<dbReference type="InterPro" id="IPR011006">
    <property type="entry name" value="CheY-like_superfamily"/>
</dbReference>
<dbReference type="OrthoDB" id="195863at2"/>
<dbReference type="Proteomes" id="UP000280296">
    <property type="component" value="Unassembled WGS sequence"/>
</dbReference>
<reference evidence="3 4" key="2">
    <citation type="submission" date="2019-01" db="EMBL/GenBank/DDBJ databases">
        <title>Tautonia sociabilis, a novel thermotolerant planctomycete of Isosphaeraceae family, isolated from a 4000 m deep subterranean habitat.</title>
        <authorList>
            <person name="Kovaleva O.L."/>
            <person name="Elcheninov A.G."/>
            <person name="Van Heerden E."/>
            <person name="Toshchakov S.V."/>
            <person name="Novikov A."/>
            <person name="Bonch-Osmolovskaya E.A."/>
            <person name="Kublanov I.V."/>
        </authorList>
    </citation>
    <scope>NUCLEOTIDE SEQUENCE [LARGE SCALE GENOMIC DNA]</scope>
    <source>
        <strain evidence="3 4">GM2012</strain>
    </source>
</reference>
<dbReference type="GO" id="GO:0000160">
    <property type="term" value="P:phosphorelay signal transduction system"/>
    <property type="evidence" value="ECO:0007669"/>
    <property type="project" value="InterPro"/>
</dbReference>
<dbReference type="CDD" id="cd17557">
    <property type="entry name" value="REC_Rcp-like"/>
    <property type="match status" value="1"/>
</dbReference>
<proteinExistence type="predicted"/>
<keyword evidence="4" id="KW-1185">Reference proteome</keyword>
<keyword evidence="1" id="KW-0597">Phosphoprotein</keyword>
<evidence type="ECO:0000313" key="3">
    <source>
        <dbReference type="EMBL" id="RUL89352.1"/>
    </source>
</evidence>
<dbReference type="SMART" id="SM00448">
    <property type="entry name" value="REC"/>
    <property type="match status" value="1"/>
</dbReference>
<accession>A0A432MPL3</accession>
<dbReference type="SUPFAM" id="SSF52172">
    <property type="entry name" value="CheY-like"/>
    <property type="match status" value="1"/>
</dbReference>
<dbReference type="InterPro" id="IPR001789">
    <property type="entry name" value="Sig_transdc_resp-reg_receiver"/>
</dbReference>
<dbReference type="Pfam" id="PF00072">
    <property type="entry name" value="Response_reg"/>
    <property type="match status" value="1"/>
</dbReference>
<sequence length="150" mass="16517">MPHEFHILLIDDSPSDVLILRRALAELPIVLRLSTLADGVSAMVHLDRLSNPSTPADQVPDLVLLDLNLPGPDGAEILSRFKSDPLLRAVPVVVLTTSGRDIDVWRSYQAGANTFVQKPADFAGYRTLAETIGRYWERTATRPPRRPPSG</sequence>
<dbReference type="EMBL" id="RYZH01000003">
    <property type="protein sequence ID" value="RUL89352.1"/>
    <property type="molecule type" value="Genomic_DNA"/>
</dbReference>
<gene>
    <name evidence="3" type="ORF">TsocGM_02775</name>
</gene>
<comment type="caution">
    <text evidence="3">The sequence shown here is derived from an EMBL/GenBank/DDBJ whole genome shotgun (WGS) entry which is preliminary data.</text>
</comment>
<dbReference type="AlphaFoldDB" id="A0A432MPL3"/>
<evidence type="ECO:0000256" key="1">
    <source>
        <dbReference type="PROSITE-ProRule" id="PRU00169"/>
    </source>
</evidence>
<dbReference type="PANTHER" id="PTHR44520">
    <property type="entry name" value="RESPONSE REGULATOR RCP1-RELATED"/>
    <property type="match status" value="1"/>
</dbReference>